<evidence type="ECO:0000259" key="1">
    <source>
        <dbReference type="Pfam" id="PF14111"/>
    </source>
</evidence>
<protein>
    <recommendedName>
        <fullName evidence="1">DUF4283 domain-containing protein</fullName>
    </recommendedName>
</protein>
<evidence type="ECO:0000313" key="3">
    <source>
        <dbReference type="Proteomes" id="UP001153555"/>
    </source>
</evidence>
<dbReference type="Proteomes" id="UP001153555">
    <property type="component" value="Unassembled WGS sequence"/>
</dbReference>
<proteinExistence type="predicted"/>
<organism evidence="2 3">
    <name type="scientific">Striga hermonthica</name>
    <name type="common">Purple witchweed</name>
    <name type="synonym">Buchnera hermonthica</name>
    <dbReference type="NCBI Taxonomy" id="68872"/>
    <lineage>
        <taxon>Eukaryota</taxon>
        <taxon>Viridiplantae</taxon>
        <taxon>Streptophyta</taxon>
        <taxon>Embryophyta</taxon>
        <taxon>Tracheophyta</taxon>
        <taxon>Spermatophyta</taxon>
        <taxon>Magnoliopsida</taxon>
        <taxon>eudicotyledons</taxon>
        <taxon>Gunneridae</taxon>
        <taxon>Pentapetalae</taxon>
        <taxon>asterids</taxon>
        <taxon>lamiids</taxon>
        <taxon>Lamiales</taxon>
        <taxon>Orobanchaceae</taxon>
        <taxon>Buchnereae</taxon>
        <taxon>Striga</taxon>
    </lineage>
</organism>
<evidence type="ECO:0000313" key="2">
    <source>
        <dbReference type="EMBL" id="CAA0806460.1"/>
    </source>
</evidence>
<sequence length="171" mass="20189">MESDLADKLDKFKLSEKEEEDVELLVDNIAPGLRECQLSLIGQSYGDKRNNFNGLQRTLNNIWITRKPFKIRPLGFNKYQFMFELEEDRDRILQGKSWTFDGQYLLLKLWHPQQLDFSEEEKVIKVWVHLINLLLHWTIVDSAWKIGKKLGKVLDVQVPRTGNNNIEVTKF</sequence>
<name>A0A9N7R1F5_STRHE</name>
<dbReference type="OrthoDB" id="1108458at2759"/>
<dbReference type="InterPro" id="IPR040256">
    <property type="entry name" value="At4g02000-like"/>
</dbReference>
<dbReference type="InterPro" id="IPR025558">
    <property type="entry name" value="DUF4283"/>
</dbReference>
<gene>
    <name evidence="2" type="ORF">SHERM_09349</name>
</gene>
<dbReference type="Pfam" id="PF14111">
    <property type="entry name" value="DUF4283"/>
    <property type="match status" value="1"/>
</dbReference>
<keyword evidence="3" id="KW-1185">Reference proteome</keyword>
<dbReference type="EMBL" id="CACSLK010000984">
    <property type="protein sequence ID" value="CAA0806460.1"/>
    <property type="molecule type" value="Genomic_DNA"/>
</dbReference>
<feature type="domain" description="DUF4283" evidence="1">
    <location>
        <begin position="35"/>
        <end position="113"/>
    </location>
</feature>
<dbReference type="PANTHER" id="PTHR31286:SF178">
    <property type="entry name" value="DUF4283 DOMAIN-CONTAINING PROTEIN"/>
    <property type="match status" value="1"/>
</dbReference>
<accession>A0A9N7R1F5</accession>
<comment type="caution">
    <text evidence="2">The sequence shown here is derived from an EMBL/GenBank/DDBJ whole genome shotgun (WGS) entry which is preliminary data.</text>
</comment>
<dbReference type="AlphaFoldDB" id="A0A9N7R1F5"/>
<reference evidence="2" key="1">
    <citation type="submission" date="2019-12" db="EMBL/GenBank/DDBJ databases">
        <authorList>
            <person name="Scholes J."/>
        </authorList>
    </citation>
    <scope>NUCLEOTIDE SEQUENCE</scope>
</reference>
<dbReference type="PANTHER" id="PTHR31286">
    <property type="entry name" value="GLYCINE-RICH CELL WALL STRUCTURAL PROTEIN 1.8-LIKE"/>
    <property type="match status" value="1"/>
</dbReference>